<evidence type="ECO:0000259" key="8">
    <source>
        <dbReference type="PROSITE" id="PS50847"/>
    </source>
</evidence>
<gene>
    <name evidence="9" type="ORF">BN55_07050</name>
</gene>
<dbReference type="GeneID" id="82846585"/>
<keyword evidence="2" id="KW-0964">Secreted</keyword>
<comment type="caution">
    <text evidence="9">The sequence shown here is derived from an EMBL/GenBank/DDBJ whole genome shotgun (WGS) entry which is preliminary data.</text>
</comment>
<feature type="transmembrane region" description="Helical" evidence="6">
    <location>
        <begin position="495"/>
        <end position="515"/>
    </location>
</feature>
<keyword evidence="4" id="KW-0572">Peptidoglycan-anchor</keyword>
<keyword evidence="10" id="KW-1185">Reference proteome</keyword>
<dbReference type="InterPro" id="IPR019931">
    <property type="entry name" value="LPXTG_anchor"/>
</dbReference>
<evidence type="ECO:0000256" key="7">
    <source>
        <dbReference type="SAM" id="SignalP"/>
    </source>
</evidence>
<evidence type="ECO:0000256" key="4">
    <source>
        <dbReference type="ARBA" id="ARBA00023088"/>
    </source>
</evidence>
<evidence type="ECO:0000313" key="9">
    <source>
        <dbReference type="EMBL" id="CCI81310.1"/>
    </source>
</evidence>
<accession>I7KGJ5</accession>
<dbReference type="PATRIC" id="fig|1423758.3.peg.1272"/>
<reference evidence="9 10" key="1">
    <citation type="submission" date="2012-06" db="EMBL/GenBank/DDBJ databases">
        <title>Draft Genome Sequence of Lactobacillus hominis Strain CRBIP 24.179T, isolated from human intestine.</title>
        <authorList>
            <person name="Cousin S."/>
            <person name="Ma L."/>
            <person name="Bizet C."/>
            <person name="Loux V."/>
            <person name="Bouchier C."/>
            <person name="Clermont D."/>
            <person name="Creno S."/>
        </authorList>
    </citation>
    <scope>NUCLEOTIDE SEQUENCE [LARGE SCALE GENOMIC DNA]</scope>
    <source>
        <strain evidence="10">CRBIP 24.179T</strain>
    </source>
</reference>
<dbReference type="EMBL" id="CAKE01000002">
    <property type="protein sequence ID" value="CCI81310.1"/>
    <property type="molecule type" value="Genomic_DNA"/>
</dbReference>
<keyword evidence="6" id="KW-0472">Membrane</keyword>
<organism evidence="9 10">
    <name type="scientific">Lactobacillus hominis DSM 23910 = CRBIP 24.179</name>
    <dbReference type="NCBI Taxonomy" id="1423758"/>
    <lineage>
        <taxon>Bacteria</taxon>
        <taxon>Bacillati</taxon>
        <taxon>Bacillota</taxon>
        <taxon>Bacilli</taxon>
        <taxon>Lactobacillales</taxon>
        <taxon>Lactobacillaceae</taxon>
        <taxon>Lactobacillus</taxon>
    </lineage>
</organism>
<proteinExistence type="predicted"/>
<dbReference type="AlphaFoldDB" id="I7KGJ5"/>
<feature type="region of interest" description="Disordered" evidence="5">
    <location>
        <begin position="391"/>
        <end position="455"/>
    </location>
</feature>
<keyword evidence="6" id="KW-1133">Transmembrane helix</keyword>
<feature type="compositionally biased region" description="Polar residues" evidence="5">
    <location>
        <begin position="61"/>
        <end position="92"/>
    </location>
</feature>
<dbReference type="Proteomes" id="UP000009320">
    <property type="component" value="Unassembled WGS sequence"/>
</dbReference>
<evidence type="ECO:0000256" key="6">
    <source>
        <dbReference type="SAM" id="Phobius"/>
    </source>
</evidence>
<dbReference type="NCBIfam" id="TIGR01167">
    <property type="entry name" value="LPXTG_anchor"/>
    <property type="match status" value="1"/>
</dbReference>
<keyword evidence="1" id="KW-0134">Cell wall</keyword>
<keyword evidence="6" id="KW-0812">Transmembrane</keyword>
<dbReference type="RefSeq" id="WP_008470014.1">
    <property type="nucleotide sequence ID" value="NZ_AYZP01000003.1"/>
</dbReference>
<evidence type="ECO:0000256" key="5">
    <source>
        <dbReference type="SAM" id="MobiDB-lite"/>
    </source>
</evidence>
<evidence type="ECO:0000256" key="2">
    <source>
        <dbReference type="ARBA" id="ARBA00022525"/>
    </source>
</evidence>
<evidence type="ECO:0000256" key="3">
    <source>
        <dbReference type="ARBA" id="ARBA00022729"/>
    </source>
</evidence>
<feature type="signal peptide" evidence="7">
    <location>
        <begin position="1"/>
        <end position="34"/>
    </location>
</feature>
<feature type="compositionally biased region" description="Pro residues" evidence="5">
    <location>
        <begin position="397"/>
        <end position="419"/>
    </location>
</feature>
<name>I7KGJ5_9LACO</name>
<evidence type="ECO:0000256" key="1">
    <source>
        <dbReference type="ARBA" id="ARBA00022512"/>
    </source>
</evidence>
<keyword evidence="3 7" id="KW-0732">Signal</keyword>
<dbReference type="Pfam" id="PF00746">
    <property type="entry name" value="Gram_pos_anchor"/>
    <property type="match status" value="1"/>
</dbReference>
<feature type="domain" description="Gram-positive cocci surface proteins LPxTG" evidence="8">
    <location>
        <begin position="486"/>
        <end position="521"/>
    </location>
</feature>
<evidence type="ECO:0000313" key="10">
    <source>
        <dbReference type="Proteomes" id="UP000009320"/>
    </source>
</evidence>
<sequence length="521" mass="56653">MLNKKNANKKLSVGIAAAALSTLVLLNNSGQVNAATKTNVLNQDQAVQTQTDKNNPKKDSNITVVSKNKNQTTVTTNDKTNSQTKTSDSESAADQPVDYSNDKIQEWKNWKVPDLTEKQKEEFKDALLNNKNELSSEQLKALGLDKNTYLENGVKVTVKAKWDFKLYLNTTKEGKIYKDIVGGSFIPEHNAHGDIAGADDVGIYPNPMAPFDLLYKYVSIPKGLNPILFIIQDYKVYPVINGKTIYINQGDPFSINEAQRGLDLSQQKANIKSLTFDNKINKQNNINPDTLSKTVGNYPVAIDITYANGTVSANVNVVVVKLEGKTITKNIGDSISTDPSQYLTGLPTGSKIEWAKDQPSTANAGTFSLPLIATYPDGNHGKTVATLIVKAPDNKPDPTPVIPVDPIPQPQPEPAPTPDEPTDDKTNIPKPLPTKEPTNPAPIKQVAKPKSNSPMKAQKIENVAISTKKSTHQVLLQAKAKTQTLLPQTGSKNNIFLTFLGGLITGLIALAMLTIKPNKNN</sequence>
<feature type="region of interest" description="Disordered" evidence="5">
    <location>
        <begin position="47"/>
        <end position="100"/>
    </location>
</feature>
<dbReference type="PROSITE" id="PS50847">
    <property type="entry name" value="GRAM_POS_ANCHORING"/>
    <property type="match status" value="1"/>
</dbReference>
<protein>
    <recommendedName>
        <fullName evidence="8">Gram-positive cocci surface proteins LPxTG domain-containing protein</fullName>
    </recommendedName>
</protein>
<feature type="chain" id="PRO_5009961867" description="Gram-positive cocci surface proteins LPxTG domain-containing protein" evidence="7">
    <location>
        <begin position="35"/>
        <end position="521"/>
    </location>
</feature>